<evidence type="ECO:0000256" key="1">
    <source>
        <dbReference type="SAM" id="MobiDB-lite"/>
    </source>
</evidence>
<gene>
    <name evidence="4" type="ORF">HOLleu_33654</name>
</gene>
<name>A0A9Q0YP52_HOLLE</name>
<dbReference type="Proteomes" id="UP001152320">
    <property type="component" value="Chromosome 17"/>
</dbReference>
<dbReference type="GO" id="GO:0016020">
    <property type="term" value="C:membrane"/>
    <property type="evidence" value="ECO:0007669"/>
    <property type="project" value="TreeGrafter"/>
</dbReference>
<feature type="region of interest" description="Disordered" evidence="1">
    <location>
        <begin position="1"/>
        <end position="42"/>
    </location>
</feature>
<accession>A0A9Q0YP52</accession>
<evidence type="ECO:0000313" key="5">
    <source>
        <dbReference type="Proteomes" id="UP001152320"/>
    </source>
</evidence>
<dbReference type="PANTHER" id="PTHR28358:SF1">
    <property type="entry name" value="TRANSMEMBRANE PROTEIN 127"/>
    <property type="match status" value="1"/>
</dbReference>
<feature type="transmembrane region" description="Helical" evidence="2">
    <location>
        <begin position="155"/>
        <end position="175"/>
    </location>
</feature>
<dbReference type="OrthoDB" id="10030622at2759"/>
<keyword evidence="5" id="KW-1185">Reference proteome</keyword>
<protein>
    <recommendedName>
        <fullName evidence="3">Transmembrane protein 127 transmembrane region domain-containing protein</fullName>
    </recommendedName>
</protein>
<reference evidence="4" key="1">
    <citation type="submission" date="2021-10" db="EMBL/GenBank/DDBJ databases">
        <title>Tropical sea cucumber genome reveals ecological adaptation and Cuvierian tubules defense mechanism.</title>
        <authorList>
            <person name="Chen T."/>
        </authorList>
    </citation>
    <scope>NUCLEOTIDE SEQUENCE</scope>
    <source>
        <strain evidence="4">Nanhai2018</strain>
        <tissue evidence="4">Muscle</tissue>
    </source>
</reference>
<feature type="domain" description="Transmembrane protein 127 transmembrane region" evidence="3">
    <location>
        <begin position="105"/>
        <end position="217"/>
    </location>
</feature>
<dbReference type="GO" id="GO:0008285">
    <property type="term" value="P:negative regulation of cell population proliferation"/>
    <property type="evidence" value="ECO:0007669"/>
    <property type="project" value="InterPro"/>
</dbReference>
<feature type="transmembrane region" description="Helical" evidence="2">
    <location>
        <begin position="198"/>
        <end position="218"/>
    </location>
</feature>
<feature type="compositionally biased region" description="Basic residues" evidence="1">
    <location>
        <begin position="15"/>
        <end position="42"/>
    </location>
</feature>
<dbReference type="Pfam" id="PF20517">
    <property type="entry name" value="TMEM127"/>
    <property type="match status" value="1"/>
</dbReference>
<feature type="transmembrane region" description="Helical" evidence="2">
    <location>
        <begin position="112"/>
        <end position="134"/>
    </location>
</feature>
<feature type="transmembrane region" description="Helical" evidence="2">
    <location>
        <begin position="53"/>
        <end position="71"/>
    </location>
</feature>
<proteinExistence type="predicted"/>
<comment type="caution">
    <text evidence="4">The sequence shown here is derived from an EMBL/GenBank/DDBJ whole genome shotgun (WGS) entry which is preliminary data.</text>
</comment>
<dbReference type="InterPro" id="IPR046795">
    <property type="entry name" value="TMEM127_TM"/>
</dbReference>
<evidence type="ECO:0000313" key="4">
    <source>
        <dbReference type="EMBL" id="KAJ8025943.1"/>
    </source>
</evidence>
<dbReference type="InterPro" id="IPR033331">
    <property type="entry name" value="TMEM127"/>
</dbReference>
<keyword evidence="2" id="KW-0812">Transmembrane</keyword>
<evidence type="ECO:0000259" key="3">
    <source>
        <dbReference type="Pfam" id="PF20517"/>
    </source>
</evidence>
<keyword evidence="2" id="KW-1133">Transmembrane helix</keyword>
<sequence>MPSSERPSSSSSRSSSHHRRHRSSRNSRGSSGRRRRRHRNHHRFSFKQSERNWIAAVFDMVVMAVLISALADQSWFTLHGGKCNVKAVGVINFLFESFAPEDRTCFDSQVTAVMRGIIALLFLSIATTLFAFTLDTLGPSKKYMKMMRRHAVGNILTVFNCVLTCGLSYWAAILLEEMLQENPIAQTSKTRVSFDTGYFLMVMSGALSILISATNLLWPHPLFERPRRERLVDDWEDFLEHDLSGVPPTFNVSAPPPEYTP</sequence>
<dbReference type="PANTHER" id="PTHR28358">
    <property type="entry name" value="TRANSMEMBRANE PROTEIN 127"/>
    <property type="match status" value="1"/>
</dbReference>
<dbReference type="AlphaFoldDB" id="A0A9Q0YP52"/>
<organism evidence="4 5">
    <name type="scientific">Holothuria leucospilota</name>
    <name type="common">Black long sea cucumber</name>
    <name type="synonym">Mertensiothuria leucospilota</name>
    <dbReference type="NCBI Taxonomy" id="206669"/>
    <lineage>
        <taxon>Eukaryota</taxon>
        <taxon>Metazoa</taxon>
        <taxon>Echinodermata</taxon>
        <taxon>Eleutherozoa</taxon>
        <taxon>Echinozoa</taxon>
        <taxon>Holothuroidea</taxon>
        <taxon>Aspidochirotacea</taxon>
        <taxon>Aspidochirotida</taxon>
        <taxon>Holothuriidae</taxon>
        <taxon>Holothuria</taxon>
    </lineage>
</organism>
<keyword evidence="2" id="KW-0472">Membrane</keyword>
<dbReference type="GO" id="GO:0032007">
    <property type="term" value="P:negative regulation of TOR signaling"/>
    <property type="evidence" value="ECO:0007669"/>
    <property type="project" value="InterPro"/>
</dbReference>
<evidence type="ECO:0000256" key="2">
    <source>
        <dbReference type="SAM" id="Phobius"/>
    </source>
</evidence>
<dbReference type="EMBL" id="JAIZAY010000017">
    <property type="protein sequence ID" value="KAJ8025943.1"/>
    <property type="molecule type" value="Genomic_DNA"/>
</dbReference>